<gene>
    <name evidence="1" type="ORF">N288_06325</name>
</gene>
<proteinExistence type="predicted"/>
<evidence type="ECO:0000313" key="2">
    <source>
        <dbReference type="Proteomes" id="UP000017805"/>
    </source>
</evidence>
<dbReference type="KEGG" id="bif:N288_06325"/>
<evidence type="ECO:0000313" key="1">
    <source>
        <dbReference type="EMBL" id="AGX03198.1"/>
    </source>
</evidence>
<accession>U5L793</accession>
<name>U5L793_9BACI</name>
<dbReference type="AlphaFoldDB" id="U5L793"/>
<dbReference type="EMBL" id="CP006643">
    <property type="protein sequence ID" value="AGX03198.1"/>
    <property type="molecule type" value="Genomic_DNA"/>
</dbReference>
<reference evidence="1 2" key="1">
    <citation type="submission" date="2013-07" db="EMBL/GenBank/DDBJ databases">
        <title>Complete genome sequence of Bacillus infantis NRRL B-14911 that has potential to induce cardiac disease by antigenic mimicry.</title>
        <authorList>
            <person name="Massilamany C."/>
            <person name="Smith T.P.L."/>
            <person name="Loy J.D."/>
            <person name="Barletta R."/>
            <person name="Reddy J."/>
        </authorList>
    </citation>
    <scope>NUCLEOTIDE SEQUENCE [LARGE SCALE GENOMIC DNA]</scope>
    <source>
        <strain evidence="1 2">NRRL B-14911</strain>
    </source>
</reference>
<dbReference type="Proteomes" id="UP000017805">
    <property type="component" value="Chromosome"/>
</dbReference>
<protein>
    <submittedName>
        <fullName evidence="1">Uncharacterized protein</fullName>
    </submittedName>
</protein>
<keyword evidence="2" id="KW-1185">Reference proteome</keyword>
<sequence>MDLAGFQPAKCTIFHSSKNRLLFALSYRHHAIIFTSLQNFIQKKNAAAIAAPPG</sequence>
<dbReference type="HOGENOM" id="CLU_3040429_0_0_9"/>
<organism evidence="1 2">
    <name type="scientific">Bacillus infantis NRRL B-14911</name>
    <dbReference type="NCBI Taxonomy" id="1367477"/>
    <lineage>
        <taxon>Bacteria</taxon>
        <taxon>Bacillati</taxon>
        <taxon>Bacillota</taxon>
        <taxon>Bacilli</taxon>
        <taxon>Bacillales</taxon>
        <taxon>Bacillaceae</taxon>
        <taxon>Bacillus</taxon>
    </lineage>
</organism>